<dbReference type="InterPro" id="IPR052041">
    <property type="entry name" value="Nucleic_acid_metab_PIN/TRAM"/>
</dbReference>
<comment type="similarity">
    <text evidence="1">In the N-terminal section; belongs to the PINc/VapC protein family.</text>
</comment>
<protein>
    <recommendedName>
        <fullName evidence="2">PIN domain-containing protein</fullName>
    </recommendedName>
</protein>
<dbReference type="SUPFAM" id="SSF52540">
    <property type="entry name" value="P-loop containing nucleoside triphosphate hydrolases"/>
    <property type="match status" value="1"/>
</dbReference>
<dbReference type="NCBIfam" id="NF010335">
    <property type="entry name" value="PRK13764.1"/>
    <property type="match status" value="1"/>
</dbReference>
<accession>X1LII6</accession>
<reference evidence="3" key="1">
    <citation type="journal article" date="2014" name="Front. Microbiol.">
        <title>High frequency of phylogenetically diverse reductive dehalogenase-homologous genes in deep subseafloor sedimentary metagenomes.</title>
        <authorList>
            <person name="Kawai M."/>
            <person name="Futagami T."/>
            <person name="Toyoda A."/>
            <person name="Takaki Y."/>
            <person name="Nishi S."/>
            <person name="Hori S."/>
            <person name="Arai W."/>
            <person name="Tsubouchi T."/>
            <person name="Morono Y."/>
            <person name="Uchiyama I."/>
            <person name="Ito T."/>
            <person name="Fujiyama A."/>
            <person name="Inagaki F."/>
            <person name="Takami H."/>
        </authorList>
    </citation>
    <scope>NUCLEOTIDE SEQUENCE</scope>
    <source>
        <strain evidence="3">Expedition CK06-06</strain>
    </source>
</reference>
<dbReference type="PANTHER" id="PTHR11603">
    <property type="entry name" value="AAA FAMILY ATPASE"/>
    <property type="match status" value="1"/>
</dbReference>
<name>X1LII6_9ZZZZ</name>
<dbReference type="PANTHER" id="PTHR11603:SF147">
    <property type="entry name" value="MEMBRANE PROTEIN"/>
    <property type="match status" value="1"/>
</dbReference>
<evidence type="ECO:0000313" key="3">
    <source>
        <dbReference type="EMBL" id="GAI02185.1"/>
    </source>
</evidence>
<gene>
    <name evidence="3" type="ORF">S06H3_05492</name>
</gene>
<feature type="domain" description="PIN" evidence="2">
    <location>
        <begin position="2"/>
        <end position="115"/>
    </location>
</feature>
<dbReference type="EMBL" id="BARV01002042">
    <property type="protein sequence ID" value="GAI02185.1"/>
    <property type="molecule type" value="Genomic_DNA"/>
</dbReference>
<dbReference type="SUPFAM" id="SSF88723">
    <property type="entry name" value="PIN domain-like"/>
    <property type="match status" value="1"/>
</dbReference>
<dbReference type="Gene3D" id="3.40.50.300">
    <property type="entry name" value="P-loop containing nucleotide triphosphate hydrolases"/>
    <property type="match status" value="1"/>
</dbReference>
<evidence type="ECO:0000259" key="2">
    <source>
        <dbReference type="SMART" id="SM00670"/>
    </source>
</evidence>
<dbReference type="SMART" id="SM00670">
    <property type="entry name" value="PINc"/>
    <property type="match status" value="1"/>
</dbReference>
<comment type="caution">
    <text evidence="3">The sequence shown here is derived from an EMBL/GenBank/DDBJ whole genome shotgun (WGS) entry which is preliminary data.</text>
</comment>
<dbReference type="Pfam" id="PF00437">
    <property type="entry name" value="T2SSE"/>
    <property type="match status" value="1"/>
</dbReference>
<dbReference type="InterPro" id="IPR027417">
    <property type="entry name" value="P-loop_NTPase"/>
</dbReference>
<evidence type="ECO:0000256" key="1">
    <source>
        <dbReference type="ARBA" id="ARBA00046345"/>
    </source>
</evidence>
<dbReference type="AlphaFoldDB" id="X1LII6"/>
<organism evidence="3">
    <name type="scientific">marine sediment metagenome</name>
    <dbReference type="NCBI Taxonomy" id="412755"/>
    <lineage>
        <taxon>unclassified sequences</taxon>
        <taxon>metagenomes</taxon>
        <taxon>ecological metagenomes</taxon>
    </lineage>
</organism>
<dbReference type="InterPro" id="IPR029060">
    <property type="entry name" value="PIN-like_dom_sf"/>
</dbReference>
<proteinExistence type="inferred from homology"/>
<sequence>MAKYVPGANIVINGFLTRLVEGELAGSEIVVANAVVAQIEHQAKLGKDSGLSGLAELRRLQELAEQGKIKLSFVGERPSVEQMAGAHFGTIDAVVREIARAQDAALLTSNAVMAEVARIEGLRTKYFEPSRVEEKPKLLRYFDKNTMSVHLKARVRPMAKVGRPGRFKVQVLDEKPLEEAELREIAREILEFATRDPDGFIEFEREGASMIQFREYRIAITRPPFSDGFEITAVRPIVWVRLEDYRLSEKLKERLRERAEGVIIAGPPGAGKTTFAQALAEFYHLQGKIVKTMESPRDLQVSDEITQYTALEGDMAKTADLLLLVRPDYTIYDELRKTGDFQIFTDMRLAGVGMVGVVHSTRAIDAVQRLIGRVELGM</sequence>
<dbReference type="InterPro" id="IPR001482">
    <property type="entry name" value="T2SS/T4SS_dom"/>
</dbReference>
<dbReference type="Gene3D" id="3.40.50.1010">
    <property type="entry name" value="5'-nuclease"/>
    <property type="match status" value="1"/>
</dbReference>
<dbReference type="InterPro" id="IPR002716">
    <property type="entry name" value="PIN_dom"/>
</dbReference>
<feature type="non-terminal residue" evidence="3">
    <location>
        <position position="378"/>
    </location>
</feature>
<dbReference type="CDD" id="cd09878">
    <property type="entry name" value="PIN_VapC_VirB11L-ATPase-like"/>
    <property type="match status" value="1"/>
</dbReference>